<dbReference type="EMBL" id="CM042016">
    <property type="protein sequence ID" value="KAI3700155.1"/>
    <property type="molecule type" value="Genomic_DNA"/>
</dbReference>
<protein>
    <submittedName>
        <fullName evidence="1">Uncharacterized protein</fullName>
    </submittedName>
</protein>
<accession>A0ACB8ZS16</accession>
<evidence type="ECO:0000313" key="2">
    <source>
        <dbReference type="Proteomes" id="UP001055811"/>
    </source>
</evidence>
<reference evidence="2" key="1">
    <citation type="journal article" date="2022" name="Mol. Ecol. Resour.">
        <title>The genomes of chicory, endive, great burdock and yacon provide insights into Asteraceae palaeo-polyploidization history and plant inulin production.</title>
        <authorList>
            <person name="Fan W."/>
            <person name="Wang S."/>
            <person name="Wang H."/>
            <person name="Wang A."/>
            <person name="Jiang F."/>
            <person name="Liu H."/>
            <person name="Zhao H."/>
            <person name="Xu D."/>
            <person name="Zhang Y."/>
        </authorList>
    </citation>
    <scope>NUCLEOTIDE SEQUENCE [LARGE SCALE GENOMIC DNA]</scope>
    <source>
        <strain evidence="2">cv. Punajuju</strain>
    </source>
</reference>
<evidence type="ECO:0000313" key="1">
    <source>
        <dbReference type="EMBL" id="KAI3700155.1"/>
    </source>
</evidence>
<dbReference type="Proteomes" id="UP001055811">
    <property type="component" value="Linkage Group LG08"/>
</dbReference>
<proteinExistence type="predicted"/>
<organism evidence="1 2">
    <name type="scientific">Cichorium intybus</name>
    <name type="common">Chicory</name>
    <dbReference type="NCBI Taxonomy" id="13427"/>
    <lineage>
        <taxon>Eukaryota</taxon>
        <taxon>Viridiplantae</taxon>
        <taxon>Streptophyta</taxon>
        <taxon>Embryophyta</taxon>
        <taxon>Tracheophyta</taxon>
        <taxon>Spermatophyta</taxon>
        <taxon>Magnoliopsida</taxon>
        <taxon>eudicotyledons</taxon>
        <taxon>Gunneridae</taxon>
        <taxon>Pentapetalae</taxon>
        <taxon>asterids</taxon>
        <taxon>campanulids</taxon>
        <taxon>Asterales</taxon>
        <taxon>Asteraceae</taxon>
        <taxon>Cichorioideae</taxon>
        <taxon>Cichorieae</taxon>
        <taxon>Cichoriinae</taxon>
        <taxon>Cichorium</taxon>
    </lineage>
</organism>
<gene>
    <name evidence="1" type="ORF">L2E82_44774</name>
</gene>
<comment type="caution">
    <text evidence="1">The sequence shown here is derived from an EMBL/GenBank/DDBJ whole genome shotgun (WGS) entry which is preliminary data.</text>
</comment>
<sequence length="247" mass="28445">MNVGDTYAGPSKRKTKKTSEDDEEDETELSEAAKREKELDDLLRISRQLDAEEAAKREAALLLESRKLHFPEYSSFDAFDERITNTQPSAIINDMLFNFYLANSKPQYLSWSLKKIVRLTPRMPRVISPFKNAIFLARRGSDQEKDEFTLADLPFMNPFGWVSLFNILSRAEEHEILAEHVKKLLMGYILEFAKLDVEVATVLDSTPECLAEKPPSDLNKRRLRKIGKKEWKGCSFCETNICIPLLH</sequence>
<name>A0ACB8ZS16_CICIN</name>
<keyword evidence="2" id="KW-1185">Reference proteome</keyword>
<reference evidence="1 2" key="2">
    <citation type="journal article" date="2022" name="Mol. Ecol. Resour.">
        <title>The genomes of chicory, endive, great burdock and yacon provide insights into Asteraceae paleo-polyploidization history and plant inulin production.</title>
        <authorList>
            <person name="Fan W."/>
            <person name="Wang S."/>
            <person name="Wang H."/>
            <person name="Wang A."/>
            <person name="Jiang F."/>
            <person name="Liu H."/>
            <person name="Zhao H."/>
            <person name="Xu D."/>
            <person name="Zhang Y."/>
        </authorList>
    </citation>
    <scope>NUCLEOTIDE SEQUENCE [LARGE SCALE GENOMIC DNA]</scope>
    <source>
        <strain evidence="2">cv. Punajuju</strain>
        <tissue evidence="1">Leaves</tissue>
    </source>
</reference>